<keyword evidence="1" id="KW-0175">Coiled coil</keyword>
<protein>
    <submittedName>
        <fullName evidence="2">Uncharacterized protein</fullName>
    </submittedName>
</protein>
<dbReference type="Gramene" id="TVU21926">
    <property type="protein sequence ID" value="TVU21926"/>
    <property type="gene ID" value="EJB05_31597"/>
</dbReference>
<evidence type="ECO:0000313" key="3">
    <source>
        <dbReference type="Proteomes" id="UP000324897"/>
    </source>
</evidence>
<dbReference type="Proteomes" id="UP000324897">
    <property type="component" value="Unassembled WGS sequence"/>
</dbReference>
<proteinExistence type="predicted"/>
<reference evidence="2 3" key="1">
    <citation type="journal article" date="2019" name="Sci. Rep.">
        <title>A high-quality genome of Eragrostis curvula grass provides insights into Poaceae evolution and supports new strategies to enhance forage quality.</title>
        <authorList>
            <person name="Carballo J."/>
            <person name="Santos B.A.C.M."/>
            <person name="Zappacosta D."/>
            <person name="Garbus I."/>
            <person name="Selva J.P."/>
            <person name="Gallo C.A."/>
            <person name="Diaz A."/>
            <person name="Albertini E."/>
            <person name="Caccamo M."/>
            <person name="Echenique V."/>
        </authorList>
    </citation>
    <scope>NUCLEOTIDE SEQUENCE [LARGE SCALE GENOMIC DNA]</scope>
    <source>
        <strain evidence="3">cv. Victoria</strain>
        <tissue evidence="2">Leaf</tissue>
    </source>
</reference>
<accession>A0A5J9UEH5</accession>
<sequence>MTSKALVIAEPSAVMPVYQGRAADPSTPPPPYLSMENVQAIGGFCRMQPSAVSAKALLSTGDGQNPGVEAGSKKRKAAVLSRDSNNLCGNREGLEVECEAYQRISMEIENLRSQLEEDVKELGYCEENEKLRAGMDLKDKEMQCLRKQNEELQAKYEKQTQLQANYEKHNEELQAKFKKLNKELQAKYEKQDEDLQSKYEKQKDEVQAKYEKQNGEVQAKNVGLQKNDCVHTGNILMLRKNNFGSWRGYPNYKLVDESSAEISGISGKADDGTMKKRNLEMEVAKLDAEIEIKMNKLRELLEGEKLIEELGSATVWKSIQANNELQEIRRELIRVGLKVVKILP</sequence>
<feature type="coiled-coil region" evidence="1">
    <location>
        <begin position="98"/>
        <end position="216"/>
    </location>
</feature>
<evidence type="ECO:0000256" key="1">
    <source>
        <dbReference type="SAM" id="Coils"/>
    </source>
</evidence>
<comment type="caution">
    <text evidence="2">The sequence shown here is derived from an EMBL/GenBank/DDBJ whole genome shotgun (WGS) entry which is preliminary data.</text>
</comment>
<dbReference type="AlphaFoldDB" id="A0A5J9UEH5"/>
<name>A0A5J9UEH5_9POAL</name>
<feature type="non-terminal residue" evidence="2">
    <location>
        <position position="1"/>
    </location>
</feature>
<evidence type="ECO:0000313" key="2">
    <source>
        <dbReference type="EMBL" id="TVU21926.1"/>
    </source>
</evidence>
<dbReference type="OrthoDB" id="678967at2759"/>
<organism evidence="2 3">
    <name type="scientific">Eragrostis curvula</name>
    <name type="common">weeping love grass</name>
    <dbReference type="NCBI Taxonomy" id="38414"/>
    <lineage>
        <taxon>Eukaryota</taxon>
        <taxon>Viridiplantae</taxon>
        <taxon>Streptophyta</taxon>
        <taxon>Embryophyta</taxon>
        <taxon>Tracheophyta</taxon>
        <taxon>Spermatophyta</taxon>
        <taxon>Magnoliopsida</taxon>
        <taxon>Liliopsida</taxon>
        <taxon>Poales</taxon>
        <taxon>Poaceae</taxon>
        <taxon>PACMAD clade</taxon>
        <taxon>Chloridoideae</taxon>
        <taxon>Eragrostideae</taxon>
        <taxon>Eragrostidinae</taxon>
        <taxon>Eragrostis</taxon>
    </lineage>
</organism>
<keyword evidence="3" id="KW-1185">Reference proteome</keyword>
<dbReference type="EMBL" id="RWGY01000026">
    <property type="protein sequence ID" value="TVU21926.1"/>
    <property type="molecule type" value="Genomic_DNA"/>
</dbReference>
<gene>
    <name evidence="2" type="ORF">EJB05_31597</name>
</gene>